<dbReference type="InterPro" id="IPR035398">
    <property type="entry name" value="Bac_rhamnosid_C"/>
</dbReference>
<accession>A0A7X0KTB2</accession>
<dbReference type="SUPFAM" id="SSF48208">
    <property type="entry name" value="Six-hairpin glycosidases"/>
    <property type="match status" value="1"/>
</dbReference>
<dbReference type="InterPro" id="IPR008902">
    <property type="entry name" value="Rhamnosid_concanavalin"/>
</dbReference>
<feature type="domain" description="Alpha-L-rhamnosidase C-terminal" evidence="7">
    <location>
        <begin position="766"/>
        <end position="838"/>
    </location>
</feature>
<dbReference type="EC" id="3.2.1.40" evidence="2"/>
<dbReference type="Gene3D" id="1.50.10.10">
    <property type="match status" value="1"/>
</dbReference>
<dbReference type="InterPro" id="IPR013737">
    <property type="entry name" value="Bac_rhamnosid_N"/>
</dbReference>
<gene>
    <name evidence="8" type="ORF">HD594_000253</name>
</gene>
<dbReference type="EMBL" id="JACHML010000001">
    <property type="protein sequence ID" value="MBB6389940.1"/>
    <property type="molecule type" value="Genomic_DNA"/>
</dbReference>
<dbReference type="Gene3D" id="2.60.120.260">
    <property type="entry name" value="Galactose-binding domain-like"/>
    <property type="match status" value="2"/>
</dbReference>
<dbReference type="InterPro" id="IPR035396">
    <property type="entry name" value="Bac_rhamnosid6H"/>
</dbReference>
<dbReference type="Proteomes" id="UP000537775">
    <property type="component" value="Unassembled WGS sequence"/>
</dbReference>
<evidence type="ECO:0000256" key="1">
    <source>
        <dbReference type="ARBA" id="ARBA00001445"/>
    </source>
</evidence>
<dbReference type="AlphaFoldDB" id="A0A7X0KTB2"/>
<reference evidence="8 9" key="1">
    <citation type="submission" date="2020-08" db="EMBL/GenBank/DDBJ databases">
        <title>Sequencing the genomes of 1000 actinobacteria strains.</title>
        <authorList>
            <person name="Klenk H.-P."/>
        </authorList>
    </citation>
    <scope>NUCLEOTIDE SEQUENCE [LARGE SCALE GENOMIC DNA]</scope>
    <source>
        <strain evidence="8 9">DSM 12511</strain>
    </source>
</reference>
<evidence type="ECO:0000313" key="8">
    <source>
        <dbReference type="EMBL" id="MBB6389940.1"/>
    </source>
</evidence>
<dbReference type="Pfam" id="PF08531">
    <property type="entry name" value="Bac_rhamnosid_N"/>
    <property type="match status" value="1"/>
</dbReference>
<dbReference type="InterPro" id="IPR013783">
    <property type="entry name" value="Ig-like_fold"/>
</dbReference>
<dbReference type="RefSeq" id="WP_184749215.1">
    <property type="nucleotide sequence ID" value="NZ_BAAAJR010000008.1"/>
</dbReference>
<dbReference type="Gene3D" id="2.60.40.10">
    <property type="entry name" value="Immunoglobulins"/>
    <property type="match status" value="1"/>
</dbReference>
<feature type="domain" description="Bacterial alpha-L-rhamnosidase N-terminal" evidence="5">
    <location>
        <begin position="133"/>
        <end position="301"/>
    </location>
</feature>
<comment type="catalytic activity">
    <reaction evidence="1">
        <text>Hydrolysis of terminal non-reducing alpha-L-rhamnose residues in alpha-L-rhamnosides.</text>
        <dbReference type="EC" id="3.2.1.40"/>
    </reaction>
</comment>
<proteinExistence type="predicted"/>
<feature type="domain" description="Alpha-L-rhamnosidase six-hairpin glycosidase" evidence="6">
    <location>
        <begin position="414"/>
        <end position="764"/>
    </location>
</feature>
<comment type="caution">
    <text evidence="8">The sequence shown here is derived from an EMBL/GenBank/DDBJ whole genome shotgun (WGS) entry which is preliminary data.</text>
</comment>
<organism evidence="8 9">
    <name type="scientific">Microbacterium thalassium</name>
    <dbReference type="NCBI Taxonomy" id="362649"/>
    <lineage>
        <taxon>Bacteria</taxon>
        <taxon>Bacillati</taxon>
        <taxon>Actinomycetota</taxon>
        <taxon>Actinomycetes</taxon>
        <taxon>Micrococcales</taxon>
        <taxon>Microbacteriaceae</taxon>
        <taxon>Microbacterium</taxon>
    </lineage>
</organism>
<evidence type="ECO:0000259" key="6">
    <source>
        <dbReference type="Pfam" id="PF17389"/>
    </source>
</evidence>
<dbReference type="InterPro" id="IPR012341">
    <property type="entry name" value="6hp_glycosidase-like_sf"/>
</dbReference>
<evidence type="ECO:0000259" key="4">
    <source>
        <dbReference type="Pfam" id="PF05592"/>
    </source>
</evidence>
<evidence type="ECO:0000259" key="5">
    <source>
        <dbReference type="Pfam" id="PF08531"/>
    </source>
</evidence>
<evidence type="ECO:0000256" key="3">
    <source>
        <dbReference type="ARBA" id="ARBA00022801"/>
    </source>
</evidence>
<dbReference type="PANTHER" id="PTHR33307">
    <property type="entry name" value="ALPHA-RHAMNOSIDASE (EUROFUNG)"/>
    <property type="match status" value="1"/>
</dbReference>
<keyword evidence="8" id="KW-0326">Glycosidase</keyword>
<dbReference type="PANTHER" id="PTHR33307:SF6">
    <property type="entry name" value="ALPHA-RHAMNOSIDASE (EUROFUNG)-RELATED"/>
    <property type="match status" value="1"/>
</dbReference>
<name>A0A7X0KTB2_9MICO</name>
<feature type="domain" description="Alpha-L-rhamnosidase concanavalin-like" evidence="4">
    <location>
        <begin position="311"/>
        <end position="408"/>
    </location>
</feature>
<dbReference type="InterPro" id="IPR016007">
    <property type="entry name" value="Alpha_rhamnosid"/>
</dbReference>
<evidence type="ECO:0000313" key="9">
    <source>
        <dbReference type="Proteomes" id="UP000537775"/>
    </source>
</evidence>
<dbReference type="Pfam" id="PF05592">
    <property type="entry name" value="Bac_rhamnosid"/>
    <property type="match status" value="1"/>
</dbReference>
<dbReference type="PIRSF" id="PIRSF010631">
    <property type="entry name" value="A-rhamnsds"/>
    <property type="match status" value="1"/>
</dbReference>
<evidence type="ECO:0000256" key="2">
    <source>
        <dbReference type="ARBA" id="ARBA00012652"/>
    </source>
</evidence>
<dbReference type="InterPro" id="IPR008928">
    <property type="entry name" value="6-hairpin_glycosidase_sf"/>
</dbReference>
<dbReference type="Pfam" id="PF25788">
    <property type="entry name" value="Ig_Rha78A_N"/>
    <property type="match status" value="1"/>
</dbReference>
<dbReference type="Pfam" id="PF17389">
    <property type="entry name" value="Bac_rhamnosid6H"/>
    <property type="match status" value="1"/>
</dbReference>
<keyword evidence="9" id="KW-1185">Reference proteome</keyword>
<protein>
    <recommendedName>
        <fullName evidence="2">alpha-L-rhamnosidase</fullName>
        <ecNumber evidence="2">3.2.1.40</ecNumber>
    </recommendedName>
</protein>
<evidence type="ECO:0000259" key="7">
    <source>
        <dbReference type="Pfam" id="PF17390"/>
    </source>
</evidence>
<sequence>MPARIATLTAELRSDSAAVAVATPRLSWTVASDDPGWIQQWAELRRGDEVRRIDGRASVLADWPFAPLAAGERAHVEVRAASTKGTVTPWSSPLQVWAAFAAEWTARPIALADPRGIAQPALLRREFTVGAGLARATLHWTALGVVDLVLDGAPVGDAVMTPGWTSYRERLVYETADVTDILAAGPHALGALLAGGWYTEGYQVLTAPKRFYGDQPRFAGQLVLEYADGSREVVATDPSWRAAAGPILSSGVYDGEHVDARLTPHGWDRSGFDDSAWAPAVVTGEPLRGLEARDAPPVRRTGSRTAQSVTRTPSGRILLDFGQNLVGRLRLRVSGAAGTTITVRHAEVLQDGELALRPLKSAKATDSFTLAGDGVEEFEPRFTFHGFRYADIDGWPGEFDADAVEAVILGSDLERTGWFSSSDDLLNRLHENVVWTERGNYLAVPQDCPQRDERLGWTGDTQLFAPTAQFLFDTHAFLRSWLRDLRIEQDRLGGVVPLFAPDVLPDFADRGPMAAWGDAIAIVPDVLARSSGDRELLAEFYPGMRAWLEVVLAEADDEGLWTSGRQLGDWLDPNAPPNAPSRTRTDSDVVATAYLARTAQLTADIAETLGEDADAARFAAAAASARLAFTDAFVTPSGRMMCDTQTAYAVAIAFDLIEDAELRRLVGDRLAFAVRRDGHHIATGLVGTAVLMQALTAAGHLDTAERLLFQTESPSWLYPVTVGATTVWERWDGLREDGSLNPGAMISFNHVAFGAVAEWLHTTVAGLEPDEPGYRRIRIAPTPLRRLSHAQARHLTPYGHASAGWERATDGVRVFAEVPPNTTAVVALPDGRRTEVGSGTHEWLCPEAPASDPAPVDLESSMADLADDPAAYRAFHAALAAQPNRFLAAGVRANALYTPGRSIRDALIFADDAALAAVSAALATTHPNPGGTP</sequence>
<dbReference type="Gene3D" id="2.60.420.10">
    <property type="entry name" value="Maltose phosphorylase, domain 3"/>
    <property type="match status" value="1"/>
</dbReference>
<dbReference type="Pfam" id="PF17390">
    <property type="entry name" value="Bac_rhamnosid_C"/>
    <property type="match status" value="1"/>
</dbReference>
<dbReference type="GO" id="GO:0005975">
    <property type="term" value="P:carbohydrate metabolic process"/>
    <property type="evidence" value="ECO:0007669"/>
    <property type="project" value="InterPro"/>
</dbReference>
<dbReference type="GO" id="GO:0030596">
    <property type="term" value="F:alpha-L-rhamnosidase activity"/>
    <property type="evidence" value="ECO:0007669"/>
    <property type="project" value="UniProtKB-EC"/>
</dbReference>
<keyword evidence="3 8" id="KW-0378">Hydrolase</keyword>